<evidence type="ECO:0000256" key="11">
    <source>
        <dbReference type="ARBA" id="ARBA00079597"/>
    </source>
</evidence>
<dbReference type="PROSITE" id="PS51462">
    <property type="entry name" value="NUDIX"/>
    <property type="match status" value="1"/>
</dbReference>
<dbReference type="PROSITE" id="PS00893">
    <property type="entry name" value="NUDIX_BOX"/>
    <property type="match status" value="1"/>
</dbReference>
<accession>A0AAN9B959</accession>
<dbReference type="SUPFAM" id="SSF55811">
    <property type="entry name" value="Nudix"/>
    <property type="match status" value="1"/>
</dbReference>
<dbReference type="GO" id="GO:0047631">
    <property type="term" value="F:ADP-ribose diphosphatase activity"/>
    <property type="evidence" value="ECO:0007669"/>
    <property type="project" value="UniProtKB-EC"/>
</dbReference>
<evidence type="ECO:0000313" key="16">
    <source>
        <dbReference type="Proteomes" id="UP001374579"/>
    </source>
</evidence>
<dbReference type="InterPro" id="IPR020084">
    <property type="entry name" value="NUDIX_hydrolase_CS"/>
</dbReference>
<evidence type="ECO:0000256" key="10">
    <source>
        <dbReference type="ARBA" id="ARBA00077853"/>
    </source>
</evidence>
<keyword evidence="2" id="KW-0378">Hydrolase</keyword>
<sequence>MTSAGLSGAKRHMEDSGDSEARTGRSQHVRNEEIAKAKWLSLNEITYKDPTGKERKWEAVYRTTNTGDGADAVVVIPIIKQSQKKDSLILVKQYRPPLKAYSIEFPAGLIDKGESPLECAVREMKEETGYTGIPKDCSPGISLDPGLSSSTVNMVTLEINGDVPENSNPQQHQDDTEFIEVFRVPKDEFLATLNKCSAKGDVVHSVVYAYAVALVQMAKQ</sequence>
<dbReference type="Pfam" id="PF00293">
    <property type="entry name" value="NUDIX"/>
    <property type="match status" value="1"/>
</dbReference>
<evidence type="ECO:0000256" key="12">
    <source>
        <dbReference type="ARBA" id="ARBA00084011"/>
    </source>
</evidence>
<dbReference type="CDD" id="cd18888">
    <property type="entry name" value="NUDIX_ADPRase_Nudt5"/>
    <property type="match status" value="1"/>
</dbReference>
<evidence type="ECO:0000256" key="6">
    <source>
        <dbReference type="ARBA" id="ARBA00065630"/>
    </source>
</evidence>
<keyword evidence="16" id="KW-1185">Reference proteome</keyword>
<dbReference type="PANTHER" id="PTHR11839">
    <property type="entry name" value="UDP/ADP-SUGAR PYROPHOSPHATASE"/>
    <property type="match status" value="1"/>
</dbReference>
<protein>
    <recommendedName>
        <fullName evidence="9">ADP-sugar pyrophosphatase</fullName>
        <ecNumber evidence="8">2.7.7.96</ecNumber>
        <ecNumber evidence="1">3.6.1.13</ecNumber>
        <ecNumber evidence="7">3.6.1.58</ecNumber>
    </recommendedName>
    <alternativeName>
        <fullName evidence="12">8-oxo-dGDP phosphatase</fullName>
    </alternativeName>
    <alternativeName>
        <fullName evidence="10">Nuclear ATP-synthesis protein NUDIX5</fullName>
    </alternativeName>
    <alternativeName>
        <fullName evidence="11">Nucleoside diphosphate-linked moiety X motif 5</fullName>
    </alternativeName>
</protein>
<dbReference type="Proteomes" id="UP001374579">
    <property type="component" value="Unassembled WGS sequence"/>
</dbReference>
<organism evidence="15 16">
    <name type="scientific">Littorina saxatilis</name>
    <dbReference type="NCBI Taxonomy" id="31220"/>
    <lineage>
        <taxon>Eukaryota</taxon>
        <taxon>Metazoa</taxon>
        <taxon>Spiralia</taxon>
        <taxon>Lophotrochozoa</taxon>
        <taxon>Mollusca</taxon>
        <taxon>Gastropoda</taxon>
        <taxon>Caenogastropoda</taxon>
        <taxon>Littorinimorpha</taxon>
        <taxon>Littorinoidea</taxon>
        <taxon>Littorinidae</taxon>
        <taxon>Littorina</taxon>
    </lineage>
</organism>
<evidence type="ECO:0000259" key="14">
    <source>
        <dbReference type="PROSITE" id="PS51462"/>
    </source>
</evidence>
<reference evidence="15 16" key="1">
    <citation type="submission" date="2024-02" db="EMBL/GenBank/DDBJ databases">
        <title>Chromosome-scale genome assembly of the rough periwinkle Littorina saxatilis.</title>
        <authorList>
            <person name="De Jode A."/>
            <person name="Faria R."/>
            <person name="Formenti G."/>
            <person name="Sims Y."/>
            <person name="Smith T.P."/>
            <person name="Tracey A."/>
            <person name="Wood J.M.D."/>
            <person name="Zagrodzka Z.B."/>
            <person name="Johannesson K."/>
            <person name="Butlin R.K."/>
            <person name="Leder E.H."/>
        </authorList>
    </citation>
    <scope>NUCLEOTIDE SEQUENCE [LARGE SCALE GENOMIC DNA]</scope>
    <source>
        <strain evidence="15">Snail1</strain>
        <tissue evidence="15">Muscle</tissue>
    </source>
</reference>
<evidence type="ECO:0000256" key="9">
    <source>
        <dbReference type="ARBA" id="ARBA00071227"/>
    </source>
</evidence>
<comment type="catalytic activity">
    <reaction evidence="4">
        <text>D-ribose 5-phosphate + ATP + H(+) = ADP-D-ribose + diphosphate</text>
        <dbReference type="Rhea" id="RHEA:50248"/>
        <dbReference type="ChEBI" id="CHEBI:15378"/>
        <dbReference type="ChEBI" id="CHEBI:30616"/>
        <dbReference type="ChEBI" id="CHEBI:33019"/>
        <dbReference type="ChEBI" id="CHEBI:57967"/>
        <dbReference type="ChEBI" id="CHEBI:78346"/>
        <dbReference type="EC" id="2.7.7.96"/>
    </reaction>
</comment>
<feature type="region of interest" description="Disordered" evidence="13">
    <location>
        <begin position="1"/>
        <end position="30"/>
    </location>
</feature>
<dbReference type="GO" id="GO:0019693">
    <property type="term" value="P:ribose phosphate metabolic process"/>
    <property type="evidence" value="ECO:0007669"/>
    <property type="project" value="TreeGrafter"/>
</dbReference>
<evidence type="ECO:0000256" key="2">
    <source>
        <dbReference type="ARBA" id="ARBA00022801"/>
    </source>
</evidence>
<dbReference type="GO" id="GO:0006753">
    <property type="term" value="P:nucleoside phosphate metabolic process"/>
    <property type="evidence" value="ECO:0007669"/>
    <property type="project" value="TreeGrafter"/>
</dbReference>
<comment type="catalytic activity">
    <reaction evidence="5">
        <text>8-oxo-dGDP + H2O = 8-oxo-dGMP + phosphate + H(+)</text>
        <dbReference type="Rhea" id="RHEA:32063"/>
        <dbReference type="ChEBI" id="CHEBI:15377"/>
        <dbReference type="ChEBI" id="CHEBI:15378"/>
        <dbReference type="ChEBI" id="CHEBI:43474"/>
        <dbReference type="ChEBI" id="CHEBI:63224"/>
        <dbReference type="ChEBI" id="CHEBI:63715"/>
        <dbReference type="EC" id="3.6.1.58"/>
    </reaction>
</comment>
<comment type="subunit">
    <text evidence="6">Homodimer. Interacts with PARG.</text>
</comment>
<proteinExistence type="predicted"/>
<dbReference type="GO" id="GO:0005634">
    <property type="term" value="C:nucleus"/>
    <property type="evidence" value="ECO:0007669"/>
    <property type="project" value="TreeGrafter"/>
</dbReference>
<dbReference type="EC" id="3.6.1.58" evidence="7"/>
<comment type="catalytic activity">
    <reaction evidence="3">
        <text>ADP-D-ribose + H2O = D-ribose 5-phosphate + AMP + 2 H(+)</text>
        <dbReference type="Rhea" id="RHEA:10412"/>
        <dbReference type="ChEBI" id="CHEBI:15377"/>
        <dbReference type="ChEBI" id="CHEBI:15378"/>
        <dbReference type="ChEBI" id="CHEBI:57967"/>
        <dbReference type="ChEBI" id="CHEBI:78346"/>
        <dbReference type="ChEBI" id="CHEBI:456215"/>
        <dbReference type="EC" id="3.6.1.13"/>
    </reaction>
</comment>
<evidence type="ECO:0000256" key="5">
    <source>
        <dbReference type="ARBA" id="ARBA00051819"/>
    </source>
</evidence>
<gene>
    <name evidence="15" type="ORF">V1264_020003</name>
</gene>
<dbReference type="FunFam" id="3.90.79.10:FF:000016">
    <property type="entry name" value="ADP-sugar pyrophosphatase isoform X1"/>
    <property type="match status" value="1"/>
</dbReference>
<feature type="compositionally biased region" description="Basic and acidic residues" evidence="13">
    <location>
        <begin position="11"/>
        <end position="30"/>
    </location>
</feature>
<evidence type="ECO:0000256" key="4">
    <source>
        <dbReference type="ARBA" id="ARBA00051147"/>
    </source>
</evidence>
<evidence type="ECO:0000256" key="3">
    <source>
        <dbReference type="ARBA" id="ARBA00049546"/>
    </source>
</evidence>
<dbReference type="EMBL" id="JBAMIC010000010">
    <property type="protein sequence ID" value="KAK7101655.1"/>
    <property type="molecule type" value="Genomic_DNA"/>
</dbReference>
<name>A0AAN9B959_9CAEN</name>
<feature type="domain" description="Nudix hydrolase" evidence="14">
    <location>
        <begin position="69"/>
        <end position="209"/>
    </location>
</feature>
<dbReference type="InterPro" id="IPR015797">
    <property type="entry name" value="NUDIX_hydrolase-like_dom_sf"/>
</dbReference>
<dbReference type="EC" id="2.7.7.96" evidence="8"/>
<evidence type="ECO:0000256" key="13">
    <source>
        <dbReference type="SAM" id="MobiDB-lite"/>
    </source>
</evidence>
<evidence type="ECO:0000256" key="1">
    <source>
        <dbReference type="ARBA" id="ARBA00012453"/>
    </source>
</evidence>
<evidence type="ECO:0000313" key="15">
    <source>
        <dbReference type="EMBL" id="KAK7101655.1"/>
    </source>
</evidence>
<dbReference type="PANTHER" id="PTHR11839:SF1">
    <property type="entry name" value="ADP-SUGAR PYROPHOSPHATASE"/>
    <property type="match status" value="1"/>
</dbReference>
<dbReference type="InterPro" id="IPR000086">
    <property type="entry name" value="NUDIX_hydrolase_dom"/>
</dbReference>
<dbReference type="AlphaFoldDB" id="A0AAN9B959"/>
<dbReference type="GO" id="GO:0017110">
    <property type="term" value="F:nucleoside diphosphate phosphatase activity"/>
    <property type="evidence" value="ECO:0007669"/>
    <property type="project" value="UniProtKB-ARBA"/>
</dbReference>
<evidence type="ECO:0000256" key="8">
    <source>
        <dbReference type="ARBA" id="ARBA00066488"/>
    </source>
</evidence>
<comment type="caution">
    <text evidence="15">The sequence shown here is derived from an EMBL/GenBank/DDBJ whole genome shotgun (WGS) entry which is preliminary data.</text>
</comment>
<dbReference type="EC" id="3.6.1.13" evidence="1"/>
<evidence type="ECO:0000256" key="7">
    <source>
        <dbReference type="ARBA" id="ARBA00066482"/>
    </source>
</evidence>
<dbReference type="Gene3D" id="3.90.79.10">
    <property type="entry name" value="Nucleoside Triphosphate Pyrophosphohydrolase"/>
    <property type="match status" value="1"/>
</dbReference>